<dbReference type="Proteomes" id="UP000245073">
    <property type="component" value="Unassembled WGS sequence"/>
</dbReference>
<accession>A0A2T9JED9</accession>
<organism evidence="1 2">
    <name type="scientific">Caulobacter endophyticus</name>
    <dbReference type="NCBI Taxonomy" id="2172652"/>
    <lineage>
        <taxon>Bacteria</taxon>
        <taxon>Pseudomonadati</taxon>
        <taxon>Pseudomonadota</taxon>
        <taxon>Alphaproteobacteria</taxon>
        <taxon>Caulobacterales</taxon>
        <taxon>Caulobacteraceae</taxon>
        <taxon>Caulobacter</taxon>
    </lineage>
</organism>
<dbReference type="RefSeq" id="WP_109455251.1">
    <property type="nucleotide sequence ID" value="NZ_QDKQ01000077.1"/>
</dbReference>
<dbReference type="OrthoDB" id="5918636at2"/>
<dbReference type="EMBL" id="QDKQ01000077">
    <property type="protein sequence ID" value="PVM82063.1"/>
    <property type="molecule type" value="Genomic_DNA"/>
</dbReference>
<protein>
    <recommendedName>
        <fullName evidence="3">DUF4238 domain-containing protein</fullName>
    </recommendedName>
</protein>
<gene>
    <name evidence="1" type="ORF">DDF67_23925</name>
</gene>
<evidence type="ECO:0000313" key="1">
    <source>
        <dbReference type="EMBL" id="PVM82063.1"/>
    </source>
</evidence>
<name>A0A2T9JED9_9CAUL</name>
<proteinExistence type="predicted"/>
<dbReference type="Pfam" id="PF14022">
    <property type="entry name" value="DUF4238"/>
    <property type="match status" value="1"/>
</dbReference>
<evidence type="ECO:0000313" key="2">
    <source>
        <dbReference type="Proteomes" id="UP000245073"/>
    </source>
</evidence>
<keyword evidence="2" id="KW-1185">Reference proteome</keyword>
<dbReference type="InterPro" id="IPR025332">
    <property type="entry name" value="DUF4238"/>
</dbReference>
<reference evidence="1 2" key="1">
    <citation type="submission" date="2018-04" db="EMBL/GenBank/DDBJ databases">
        <title>The genome sequence of Caulobacter sp. 744.</title>
        <authorList>
            <person name="Gao J."/>
            <person name="Sun J."/>
        </authorList>
    </citation>
    <scope>NUCLEOTIDE SEQUENCE [LARGE SCALE GENOMIC DNA]</scope>
    <source>
        <strain evidence="1 2">774</strain>
    </source>
</reference>
<comment type="caution">
    <text evidence="1">The sequence shown here is derived from an EMBL/GenBank/DDBJ whole genome shotgun (WGS) entry which is preliminary data.</text>
</comment>
<sequence length="303" mass="34931">MGAPNDPTKHHYIPEFLLRYWTGDDHRLERFDRPIPSKIMVRRVFPSEVGFEKDLYASPGHRLGGQWLELSVFQAIDNHAAPVLEKLNAGEIGDLSDQERVAWTLFMRSLTHRTPHYLRSTLASGIAHYRQILDELRPDYLAERDDRDPASYDEFRSRVTDQDMLHQAQRMLPDVMLNPRIGAFLINLPTIVIELPQDVPDFLISDDILIRTNGIQTPNGHIAMVISPRRLYLSAPEERTLREISNLPAKTLVRQVNQWTVESARYFVGARDRAQERFIRNRFGADPKPPVLRPELMTPEPAA</sequence>
<evidence type="ECO:0008006" key="3">
    <source>
        <dbReference type="Google" id="ProtNLM"/>
    </source>
</evidence>
<dbReference type="AlphaFoldDB" id="A0A2T9JED9"/>